<keyword evidence="3" id="KW-1185">Reference proteome</keyword>
<accession>A0ABP5F7U3</accession>
<comment type="caution">
    <text evidence="2">The sequence shown here is derived from an EMBL/GenBank/DDBJ whole genome shotgun (WGS) entry which is preliminary data.</text>
</comment>
<evidence type="ECO:0000313" key="2">
    <source>
        <dbReference type="EMBL" id="GAA2015288.1"/>
    </source>
</evidence>
<evidence type="ECO:0000313" key="3">
    <source>
        <dbReference type="Proteomes" id="UP001500751"/>
    </source>
</evidence>
<proteinExistence type="predicted"/>
<dbReference type="EMBL" id="BAAAQN010000003">
    <property type="protein sequence ID" value="GAA2015288.1"/>
    <property type="molecule type" value="Genomic_DNA"/>
</dbReference>
<feature type="signal peptide" evidence="1">
    <location>
        <begin position="1"/>
        <end position="29"/>
    </location>
</feature>
<sequence>MKRTRKTRAAAILAGVTAAGLLTIAPASANVNRDWNCTARPGFEIIKDSAPQVQCFDYDNSGSRTLLVNDWYKEVYSYGESVTAKWREIKTGAIITGSGYGPLYQPQPNGDPNYYLVNVTVN</sequence>
<organism evidence="2 3">
    <name type="scientific">Catenulispora yoronensis</name>
    <dbReference type="NCBI Taxonomy" id="450799"/>
    <lineage>
        <taxon>Bacteria</taxon>
        <taxon>Bacillati</taxon>
        <taxon>Actinomycetota</taxon>
        <taxon>Actinomycetes</taxon>
        <taxon>Catenulisporales</taxon>
        <taxon>Catenulisporaceae</taxon>
        <taxon>Catenulispora</taxon>
    </lineage>
</organism>
<protein>
    <recommendedName>
        <fullName evidence="4">Streptomyces killer toxin-like beta/gamma crystallin domain-containing protein</fullName>
    </recommendedName>
</protein>
<gene>
    <name evidence="2" type="ORF">GCM10009839_08120</name>
</gene>
<keyword evidence="1" id="KW-0732">Signal</keyword>
<name>A0ABP5F7U3_9ACTN</name>
<dbReference type="Proteomes" id="UP001500751">
    <property type="component" value="Unassembled WGS sequence"/>
</dbReference>
<evidence type="ECO:0000256" key="1">
    <source>
        <dbReference type="SAM" id="SignalP"/>
    </source>
</evidence>
<feature type="chain" id="PRO_5046656598" description="Streptomyces killer toxin-like beta/gamma crystallin domain-containing protein" evidence="1">
    <location>
        <begin position="30"/>
        <end position="122"/>
    </location>
</feature>
<evidence type="ECO:0008006" key="4">
    <source>
        <dbReference type="Google" id="ProtNLM"/>
    </source>
</evidence>
<reference evidence="3" key="1">
    <citation type="journal article" date="2019" name="Int. J. Syst. Evol. Microbiol.">
        <title>The Global Catalogue of Microorganisms (GCM) 10K type strain sequencing project: providing services to taxonomists for standard genome sequencing and annotation.</title>
        <authorList>
            <consortium name="The Broad Institute Genomics Platform"/>
            <consortium name="The Broad Institute Genome Sequencing Center for Infectious Disease"/>
            <person name="Wu L."/>
            <person name="Ma J."/>
        </authorList>
    </citation>
    <scope>NUCLEOTIDE SEQUENCE [LARGE SCALE GENOMIC DNA]</scope>
    <source>
        <strain evidence="3">JCM 16014</strain>
    </source>
</reference>